<dbReference type="PANTHER" id="PTHR33840">
    <property type="match status" value="1"/>
</dbReference>
<organism evidence="3 4">
    <name type="scientific">Klebsiella aerogenes</name>
    <name type="common">Enterobacter aerogenes</name>
    <dbReference type="NCBI Taxonomy" id="548"/>
    <lineage>
        <taxon>Bacteria</taxon>
        <taxon>Pseudomonadati</taxon>
        <taxon>Pseudomonadota</taxon>
        <taxon>Gammaproteobacteria</taxon>
        <taxon>Enterobacterales</taxon>
        <taxon>Enterobacteriaceae</taxon>
        <taxon>Klebsiella/Raoultella group</taxon>
        <taxon>Klebsiella</taxon>
    </lineage>
</organism>
<gene>
    <name evidence="3" type="ORF">HV331_20760</name>
</gene>
<sequence>MSDTAESTLNALKALIAAFQTGATPVTVKTSTAEAASLPPKFPGPDDKNGEKSADNSVQQKAEYNERGRLPASRTQAEGNYARQYLEGYVGESEHQSDKKTEPGCPASLHISLFFDGTCCNEKGADEVYGSRNPPLTNIGRLYHAANWKDQKEAAESDGYFSYYFPGCGARFPEIGENEYSLDGELFANGGEDRINQALLKTYSSICYAVRKERIEDSELDTFRPQMATVWPFSRLTQKFNRKSALDEFCNNHLGGVVNQWPRQPTRLHIQRSQRRIAKIKLFVYGYCRGAATARAFARGLESLLDDAKMPLDATTMLPAGTVVPGGPTLLGIPISIEFMGLLDTVSAVGVPHILPSATGHLGWAANSLRLPTTKGFLKSCYHFVAGHEQHGDLPLDSIRGPDGKYPAGAVEVVYPGMHADVGGDCKPTELGKVQTDAASLLSKIVLHDMYAAAFDAGAPLSVPEEVLPGGAKGKKYRVMTNDVLKQFKISAQAIALFNAWQQAGAQQAGAKTETPAINEAEVVAIAVAQGRDPVAALKAAHDKADGDKAKAAAAKPPENGPLGKLPDPVYVPLKAKALEVMLADQLSWITAWRTERFASPQYADKYYQRKPFYQQALNESSGALPSAAAPAESEGPREVPFIDKDRLDRAAWGYDFAHTGIVALLAQVLLDVIPTTQTNQLGGPLVAAQESEYIQIKKSGDARRAALMGSPTMLDFYDNYVHDTLAKYNHDPLHSSFSHGYFASRTIYDNDDDTWDSVKQFGQRVKAIIDINVGDILVQARTDMKDLNTVSGVLGKIYRDIKSEAFKILLP</sequence>
<dbReference type="AlphaFoldDB" id="A0AAP9R0V9"/>
<dbReference type="Proteomes" id="UP000514462">
    <property type="component" value="Chromosome"/>
</dbReference>
<feature type="region of interest" description="Disordered" evidence="1">
    <location>
        <begin position="29"/>
        <end position="77"/>
    </location>
</feature>
<dbReference type="InterPro" id="IPR018712">
    <property type="entry name" value="Tle1-like_cat"/>
</dbReference>
<dbReference type="EMBL" id="CP055904">
    <property type="protein sequence ID" value="QMR41769.1"/>
    <property type="molecule type" value="Genomic_DNA"/>
</dbReference>
<feature type="compositionally biased region" description="Basic and acidic residues" evidence="1">
    <location>
        <begin position="44"/>
        <end position="54"/>
    </location>
</feature>
<proteinExistence type="predicted"/>
<dbReference type="Pfam" id="PF09994">
    <property type="entry name" value="T6SS_Tle1-like_cat"/>
    <property type="match status" value="1"/>
</dbReference>
<reference evidence="4" key="1">
    <citation type="submission" date="2020-06" db="EMBL/GenBank/DDBJ databases">
        <title>REHAB project genomes.</title>
        <authorList>
            <person name="Shaw L.P."/>
        </authorList>
    </citation>
    <scope>NUCLEOTIDE SEQUENCE [LARGE SCALE GENOMIC DNA]</scope>
    <source>
        <strain evidence="4">RHBSTW-00938</strain>
    </source>
</reference>
<feature type="domain" description="T6SS Phospholipase effector Tle1-like catalytic" evidence="2">
    <location>
        <begin position="335"/>
        <end position="451"/>
    </location>
</feature>
<accession>A0AAP9R0V9</accession>
<dbReference type="PANTHER" id="PTHR33840:SF1">
    <property type="entry name" value="TLE1 PHOSPHOLIPASE DOMAIN-CONTAINING PROTEIN"/>
    <property type="match status" value="1"/>
</dbReference>
<protein>
    <submittedName>
        <fullName evidence="3">DUF2235 domain-containing protein</fullName>
    </submittedName>
</protein>
<evidence type="ECO:0000256" key="1">
    <source>
        <dbReference type="SAM" id="MobiDB-lite"/>
    </source>
</evidence>
<evidence type="ECO:0000259" key="2">
    <source>
        <dbReference type="Pfam" id="PF09994"/>
    </source>
</evidence>
<dbReference type="RefSeq" id="WP_182014726.1">
    <property type="nucleotide sequence ID" value="NZ_CP055904.1"/>
</dbReference>
<evidence type="ECO:0000313" key="4">
    <source>
        <dbReference type="Proteomes" id="UP000514462"/>
    </source>
</evidence>
<name>A0AAP9R0V9_KLEAE</name>
<evidence type="ECO:0000313" key="3">
    <source>
        <dbReference type="EMBL" id="QMR41769.1"/>
    </source>
</evidence>